<dbReference type="GO" id="GO:0016020">
    <property type="term" value="C:membrane"/>
    <property type="evidence" value="ECO:0007669"/>
    <property type="project" value="UniProtKB-SubCell"/>
</dbReference>
<evidence type="ECO:0000256" key="2">
    <source>
        <dbReference type="ARBA" id="ARBA00022692"/>
    </source>
</evidence>
<sequence>MSFDPYPGQEKHLRNVPIALVSVASVLVVARFVTTYNNRGWFGAEDFFIVASVVSHHFHVADIQDSGGNLILALKYYYLSQILYKTNITLNKLAFLFLYLRLFAIPLFRRICLVMIYIIMASGIAFVILTIFQCTPIEKAWLKGAVEGHCVSLPWFRWTWTAFNLFTDLLIFMIPMPVISRLQMSLSKKIGLAIVFVIGFFICLTTALRMKTIVRATHAKEQTWESCPANLWSFIEVAVGVICACLISLRKILSVCWPDRLRKTKNSDYNGYGSGGNGSPKRTGPLPGSQRLDDSDEQGYRLESASTFSKQNGTTYNPDGKLLGASNVTVMGGSVNNESQECIIEPNRSITVRRDVSIRRE</sequence>
<comment type="subcellular location">
    <subcellularLocation>
        <location evidence="1">Membrane</location>
        <topology evidence="1">Multi-pass membrane protein</topology>
    </subcellularLocation>
</comment>
<keyword evidence="2 7" id="KW-0812">Transmembrane</keyword>
<reference evidence="9" key="1">
    <citation type="journal article" date="2020" name="Stud. Mycol.">
        <title>101 Dothideomycetes genomes: a test case for predicting lifestyles and emergence of pathogens.</title>
        <authorList>
            <person name="Haridas S."/>
            <person name="Albert R."/>
            <person name="Binder M."/>
            <person name="Bloem J."/>
            <person name="Labutti K."/>
            <person name="Salamov A."/>
            <person name="Andreopoulos B."/>
            <person name="Baker S."/>
            <person name="Barry K."/>
            <person name="Bills G."/>
            <person name="Bluhm B."/>
            <person name="Cannon C."/>
            <person name="Castanera R."/>
            <person name="Culley D."/>
            <person name="Daum C."/>
            <person name="Ezra D."/>
            <person name="Gonzalez J."/>
            <person name="Henrissat B."/>
            <person name="Kuo A."/>
            <person name="Liang C."/>
            <person name="Lipzen A."/>
            <person name="Lutzoni F."/>
            <person name="Magnuson J."/>
            <person name="Mondo S."/>
            <person name="Nolan M."/>
            <person name="Ohm R."/>
            <person name="Pangilinan J."/>
            <person name="Park H.-J."/>
            <person name="Ramirez L."/>
            <person name="Alfaro M."/>
            <person name="Sun H."/>
            <person name="Tritt A."/>
            <person name="Yoshinaga Y."/>
            <person name="Zwiers L.-H."/>
            <person name="Turgeon B."/>
            <person name="Goodwin S."/>
            <person name="Spatafora J."/>
            <person name="Crous P."/>
            <person name="Grigoriev I."/>
        </authorList>
    </citation>
    <scope>NUCLEOTIDE SEQUENCE</scope>
    <source>
        <strain evidence="9">CBS 207.26</strain>
    </source>
</reference>
<name>A0A6A6DBL6_9PEZI</name>
<dbReference type="InterPro" id="IPR052337">
    <property type="entry name" value="SAT4-like"/>
</dbReference>
<dbReference type="PANTHER" id="PTHR33048:SF47">
    <property type="entry name" value="INTEGRAL MEMBRANE PROTEIN-RELATED"/>
    <property type="match status" value="1"/>
</dbReference>
<evidence type="ECO:0000256" key="7">
    <source>
        <dbReference type="SAM" id="Phobius"/>
    </source>
</evidence>
<evidence type="ECO:0000256" key="1">
    <source>
        <dbReference type="ARBA" id="ARBA00004141"/>
    </source>
</evidence>
<feature type="transmembrane region" description="Helical" evidence="7">
    <location>
        <begin position="82"/>
        <end position="100"/>
    </location>
</feature>
<feature type="transmembrane region" description="Helical" evidence="7">
    <location>
        <begin position="158"/>
        <end position="178"/>
    </location>
</feature>
<dbReference type="InterPro" id="IPR049326">
    <property type="entry name" value="Rhodopsin_dom_fungi"/>
</dbReference>
<dbReference type="AlphaFoldDB" id="A0A6A6DBL6"/>
<keyword evidence="3 7" id="KW-1133">Transmembrane helix</keyword>
<keyword evidence="4 7" id="KW-0472">Membrane</keyword>
<dbReference type="EMBL" id="ML994700">
    <property type="protein sequence ID" value="KAF2176841.1"/>
    <property type="molecule type" value="Genomic_DNA"/>
</dbReference>
<feature type="transmembrane region" description="Helical" evidence="7">
    <location>
        <begin position="230"/>
        <end position="253"/>
    </location>
</feature>
<evidence type="ECO:0000313" key="10">
    <source>
        <dbReference type="Proteomes" id="UP000800200"/>
    </source>
</evidence>
<feature type="region of interest" description="Disordered" evidence="6">
    <location>
        <begin position="268"/>
        <end position="297"/>
    </location>
</feature>
<evidence type="ECO:0000256" key="3">
    <source>
        <dbReference type="ARBA" id="ARBA00022989"/>
    </source>
</evidence>
<evidence type="ECO:0000256" key="4">
    <source>
        <dbReference type="ARBA" id="ARBA00023136"/>
    </source>
</evidence>
<dbReference type="Pfam" id="PF20684">
    <property type="entry name" value="Fung_rhodopsin"/>
    <property type="match status" value="1"/>
</dbReference>
<feature type="domain" description="Rhodopsin" evidence="8">
    <location>
        <begin position="31"/>
        <end position="254"/>
    </location>
</feature>
<keyword evidence="10" id="KW-1185">Reference proteome</keyword>
<feature type="transmembrane region" description="Helical" evidence="7">
    <location>
        <begin position="12"/>
        <end position="33"/>
    </location>
</feature>
<gene>
    <name evidence="9" type="ORF">K469DRAFT_605642</name>
</gene>
<accession>A0A6A6DBL6</accession>
<dbReference type="Proteomes" id="UP000800200">
    <property type="component" value="Unassembled WGS sequence"/>
</dbReference>
<evidence type="ECO:0000256" key="6">
    <source>
        <dbReference type="SAM" id="MobiDB-lite"/>
    </source>
</evidence>
<dbReference type="PANTHER" id="PTHR33048">
    <property type="entry name" value="PTH11-LIKE INTEGRAL MEMBRANE PROTEIN (AFU_ORTHOLOGUE AFUA_5G11245)"/>
    <property type="match status" value="1"/>
</dbReference>
<feature type="transmembrane region" description="Helical" evidence="7">
    <location>
        <begin position="112"/>
        <end position="132"/>
    </location>
</feature>
<evidence type="ECO:0000313" key="9">
    <source>
        <dbReference type="EMBL" id="KAF2176841.1"/>
    </source>
</evidence>
<organism evidence="9 10">
    <name type="scientific">Zopfia rhizophila CBS 207.26</name>
    <dbReference type="NCBI Taxonomy" id="1314779"/>
    <lineage>
        <taxon>Eukaryota</taxon>
        <taxon>Fungi</taxon>
        <taxon>Dikarya</taxon>
        <taxon>Ascomycota</taxon>
        <taxon>Pezizomycotina</taxon>
        <taxon>Dothideomycetes</taxon>
        <taxon>Dothideomycetes incertae sedis</taxon>
        <taxon>Zopfiaceae</taxon>
        <taxon>Zopfia</taxon>
    </lineage>
</organism>
<feature type="transmembrane region" description="Helical" evidence="7">
    <location>
        <begin position="190"/>
        <end position="210"/>
    </location>
</feature>
<protein>
    <recommendedName>
        <fullName evidence="8">Rhodopsin domain-containing protein</fullName>
    </recommendedName>
</protein>
<evidence type="ECO:0000256" key="5">
    <source>
        <dbReference type="ARBA" id="ARBA00038359"/>
    </source>
</evidence>
<proteinExistence type="inferred from homology"/>
<dbReference type="OrthoDB" id="5413793at2759"/>
<evidence type="ECO:0000259" key="8">
    <source>
        <dbReference type="Pfam" id="PF20684"/>
    </source>
</evidence>
<comment type="similarity">
    <text evidence="5">Belongs to the SAT4 family.</text>
</comment>